<evidence type="ECO:0000256" key="7">
    <source>
        <dbReference type="ARBA" id="ARBA00022723"/>
    </source>
</evidence>
<proteinExistence type="inferred from homology"/>
<evidence type="ECO:0000256" key="4">
    <source>
        <dbReference type="ARBA" id="ARBA00008236"/>
    </source>
</evidence>
<name>A0A9D0Z1A3_9FIRM</name>
<keyword evidence="7" id="KW-0479">Metal-binding</keyword>
<sequence>MKKTVLREYARLIVRSGVNVQKGQEVIVYADLDQPEFVAMVVDEAYKAKAKKVTVEWDYQPLQKLHSRYQSVSTMGKVEDWVAARQEHYCQVLPCRIHLISEDPDGLKGVRTDKIAKARQMRYPILKPYLERRENREQWCIAAVPGVAWAKKLFPELSRNQAVEKLWEAILYTSRVDSDPVKAWEEHNARLKARCDYLNSLHIASLHYRADNGTDLTVGMMPEGRFCGGGEKSLQGIFFNPNIPTEECFVSPKRGLAEGIVYATKPLSYQGQLIENFYIRFENGKAVEAVAEKGQEALSTMISMDEGAAYLGECALVPEDSPIAQSGILFYNTLFDENAACHLALGNGYADTMEGFENRTLEECRALGLNDSMIHVDFMIGCPTMDIDAITEDGKTVPIFRKGTWAF</sequence>
<dbReference type="AlphaFoldDB" id="A0A9D0Z1A3"/>
<dbReference type="GO" id="GO:0006508">
    <property type="term" value="P:proteolysis"/>
    <property type="evidence" value="ECO:0007669"/>
    <property type="project" value="UniProtKB-KW"/>
</dbReference>
<dbReference type="InterPro" id="IPR052170">
    <property type="entry name" value="M29_Exopeptidase"/>
</dbReference>
<keyword evidence="5 10" id="KW-0031">Aminopeptidase</keyword>
<dbReference type="PRINTS" id="PR00919">
    <property type="entry name" value="THERMOPTASE"/>
</dbReference>
<evidence type="ECO:0000256" key="9">
    <source>
        <dbReference type="ARBA" id="ARBA00023049"/>
    </source>
</evidence>
<dbReference type="EMBL" id="DVFK01000022">
    <property type="protein sequence ID" value="HIQ67212.1"/>
    <property type="molecule type" value="Genomic_DNA"/>
</dbReference>
<dbReference type="InterPro" id="IPR000787">
    <property type="entry name" value="Peptidase_M29"/>
</dbReference>
<comment type="cofactor">
    <cofactor evidence="2">
        <name>Mg(2+)</name>
        <dbReference type="ChEBI" id="CHEBI:18420"/>
    </cofactor>
</comment>
<dbReference type="PANTHER" id="PTHR34448">
    <property type="entry name" value="AMINOPEPTIDASE"/>
    <property type="match status" value="1"/>
</dbReference>
<dbReference type="GO" id="GO:0046872">
    <property type="term" value="F:metal ion binding"/>
    <property type="evidence" value="ECO:0007669"/>
    <property type="project" value="UniProtKB-KW"/>
</dbReference>
<comment type="cofactor">
    <cofactor evidence="1">
        <name>Co(2+)</name>
        <dbReference type="ChEBI" id="CHEBI:48828"/>
    </cofactor>
</comment>
<evidence type="ECO:0000256" key="8">
    <source>
        <dbReference type="ARBA" id="ARBA00022801"/>
    </source>
</evidence>
<evidence type="ECO:0000313" key="11">
    <source>
        <dbReference type="Proteomes" id="UP000886796"/>
    </source>
</evidence>
<evidence type="ECO:0000256" key="3">
    <source>
        <dbReference type="ARBA" id="ARBA00001947"/>
    </source>
</evidence>
<evidence type="ECO:0000313" key="10">
    <source>
        <dbReference type="EMBL" id="HIQ67212.1"/>
    </source>
</evidence>
<protein>
    <submittedName>
        <fullName evidence="10">Aminopeptidase</fullName>
    </submittedName>
</protein>
<keyword evidence="8" id="KW-0378">Hydrolase</keyword>
<keyword evidence="6" id="KW-0645">Protease</keyword>
<dbReference type="Proteomes" id="UP000886796">
    <property type="component" value="Unassembled WGS sequence"/>
</dbReference>
<evidence type="ECO:0000256" key="5">
    <source>
        <dbReference type="ARBA" id="ARBA00022438"/>
    </source>
</evidence>
<evidence type="ECO:0000256" key="2">
    <source>
        <dbReference type="ARBA" id="ARBA00001946"/>
    </source>
</evidence>
<reference evidence="10" key="2">
    <citation type="journal article" date="2021" name="PeerJ">
        <title>Extensive microbial diversity within the chicken gut microbiome revealed by metagenomics and culture.</title>
        <authorList>
            <person name="Gilroy R."/>
            <person name="Ravi A."/>
            <person name="Getino M."/>
            <person name="Pursley I."/>
            <person name="Horton D.L."/>
            <person name="Alikhan N.F."/>
            <person name="Baker D."/>
            <person name="Gharbi K."/>
            <person name="Hall N."/>
            <person name="Watson M."/>
            <person name="Adriaenssens E.M."/>
            <person name="Foster-Nyarko E."/>
            <person name="Jarju S."/>
            <person name="Secka A."/>
            <person name="Antonio M."/>
            <person name="Oren A."/>
            <person name="Chaudhuri R.R."/>
            <person name="La Ragione R."/>
            <person name="Hildebrand F."/>
            <person name="Pallen M.J."/>
        </authorList>
    </citation>
    <scope>NUCLEOTIDE SEQUENCE</scope>
    <source>
        <strain evidence="10">13361</strain>
    </source>
</reference>
<comment type="cofactor">
    <cofactor evidence="3">
        <name>Zn(2+)</name>
        <dbReference type="ChEBI" id="CHEBI:29105"/>
    </cofactor>
</comment>
<gene>
    <name evidence="10" type="ORF">IAB74_01710</name>
</gene>
<evidence type="ECO:0000256" key="1">
    <source>
        <dbReference type="ARBA" id="ARBA00001941"/>
    </source>
</evidence>
<reference evidence="10" key="1">
    <citation type="submission" date="2020-10" db="EMBL/GenBank/DDBJ databases">
        <authorList>
            <person name="Gilroy R."/>
        </authorList>
    </citation>
    <scope>NUCLEOTIDE SEQUENCE</scope>
    <source>
        <strain evidence="10">13361</strain>
    </source>
</reference>
<evidence type="ECO:0000256" key="6">
    <source>
        <dbReference type="ARBA" id="ARBA00022670"/>
    </source>
</evidence>
<dbReference type="Pfam" id="PF02073">
    <property type="entry name" value="Peptidase_M29"/>
    <property type="match status" value="1"/>
</dbReference>
<organism evidence="10 11">
    <name type="scientific">Candidatus Faecousia excrementigallinarum</name>
    <dbReference type="NCBI Taxonomy" id="2840806"/>
    <lineage>
        <taxon>Bacteria</taxon>
        <taxon>Bacillati</taxon>
        <taxon>Bacillota</taxon>
        <taxon>Clostridia</taxon>
        <taxon>Eubacteriales</taxon>
        <taxon>Oscillospiraceae</taxon>
        <taxon>Faecousia</taxon>
    </lineage>
</organism>
<dbReference type="GO" id="GO:0008237">
    <property type="term" value="F:metallopeptidase activity"/>
    <property type="evidence" value="ECO:0007669"/>
    <property type="project" value="UniProtKB-KW"/>
</dbReference>
<dbReference type="Gene3D" id="3.40.1830.10">
    <property type="entry name" value="Thermophilic metalloprotease (M29)"/>
    <property type="match status" value="1"/>
</dbReference>
<accession>A0A9D0Z1A3</accession>
<comment type="caution">
    <text evidence="10">The sequence shown here is derived from an EMBL/GenBank/DDBJ whole genome shotgun (WGS) entry which is preliminary data.</text>
</comment>
<dbReference type="SUPFAM" id="SSF144052">
    <property type="entry name" value="Thermophilic metalloprotease-like"/>
    <property type="match status" value="1"/>
</dbReference>
<dbReference type="PANTHER" id="PTHR34448:SF3">
    <property type="entry name" value="AMINOPEPTIDASE AMPS"/>
    <property type="match status" value="1"/>
</dbReference>
<dbReference type="GO" id="GO:0004177">
    <property type="term" value="F:aminopeptidase activity"/>
    <property type="evidence" value="ECO:0007669"/>
    <property type="project" value="UniProtKB-KW"/>
</dbReference>
<dbReference type="InterPro" id="IPR035097">
    <property type="entry name" value="M29_N-terminal"/>
</dbReference>
<keyword evidence="9" id="KW-0482">Metalloprotease</keyword>
<comment type="similarity">
    <text evidence="4">Belongs to the peptidase M29 family.</text>
</comment>